<keyword evidence="3" id="KW-0472">Membrane</keyword>
<dbReference type="Pfam" id="PF13855">
    <property type="entry name" value="LRR_8"/>
    <property type="match status" value="1"/>
</dbReference>
<evidence type="ECO:0000256" key="4">
    <source>
        <dbReference type="SAM" id="SignalP"/>
    </source>
</evidence>
<keyword evidence="4" id="KW-0732">Signal</keyword>
<dbReference type="Proteomes" id="UP001107558">
    <property type="component" value="Chromosome 4"/>
</dbReference>
<evidence type="ECO:0000256" key="1">
    <source>
        <dbReference type="ARBA" id="ARBA00022614"/>
    </source>
</evidence>
<keyword evidence="3" id="KW-1133">Transmembrane helix</keyword>
<keyword evidence="6" id="KW-1185">Reference proteome</keyword>
<dbReference type="EMBL" id="JADBJN010000004">
    <property type="protein sequence ID" value="KAG5668989.1"/>
    <property type="molecule type" value="Genomic_DNA"/>
</dbReference>
<dbReference type="PANTHER" id="PTHR24366:SF170">
    <property type="entry name" value="RE50361P"/>
    <property type="match status" value="1"/>
</dbReference>
<feature type="transmembrane region" description="Helical" evidence="3">
    <location>
        <begin position="251"/>
        <end position="273"/>
    </location>
</feature>
<keyword evidence="2" id="KW-0677">Repeat</keyword>
<dbReference type="Gene3D" id="3.80.10.10">
    <property type="entry name" value="Ribonuclease Inhibitor"/>
    <property type="match status" value="1"/>
</dbReference>
<gene>
    <name evidence="5" type="ORF">PVAND_016892</name>
</gene>
<comment type="caution">
    <text evidence="5">The sequence shown here is derived from an EMBL/GenBank/DDBJ whole genome shotgun (WGS) entry which is preliminary data.</text>
</comment>
<dbReference type="SUPFAM" id="SSF52058">
    <property type="entry name" value="L domain-like"/>
    <property type="match status" value="1"/>
</dbReference>
<evidence type="ECO:0000256" key="2">
    <source>
        <dbReference type="ARBA" id="ARBA00022737"/>
    </source>
</evidence>
<protein>
    <submittedName>
        <fullName evidence="5">Uncharacterized protein</fullName>
    </submittedName>
</protein>
<evidence type="ECO:0000256" key="3">
    <source>
        <dbReference type="SAM" id="Phobius"/>
    </source>
</evidence>
<feature type="signal peptide" evidence="4">
    <location>
        <begin position="1"/>
        <end position="16"/>
    </location>
</feature>
<dbReference type="PANTHER" id="PTHR24366">
    <property type="entry name" value="IG(IMMUNOGLOBULIN) AND LRR(LEUCINE RICH REPEAT) DOMAINS"/>
    <property type="match status" value="1"/>
</dbReference>
<feature type="chain" id="PRO_5039895678" evidence="4">
    <location>
        <begin position="17"/>
        <end position="296"/>
    </location>
</feature>
<evidence type="ECO:0000313" key="5">
    <source>
        <dbReference type="EMBL" id="KAG5668989.1"/>
    </source>
</evidence>
<dbReference type="InterPro" id="IPR032675">
    <property type="entry name" value="LRR_dom_sf"/>
</dbReference>
<dbReference type="InterPro" id="IPR001611">
    <property type="entry name" value="Leu-rich_rpt"/>
</dbReference>
<keyword evidence="3" id="KW-0812">Transmembrane</keyword>
<reference evidence="5" key="1">
    <citation type="submission" date="2021-03" db="EMBL/GenBank/DDBJ databases">
        <title>Chromosome level genome of the anhydrobiotic midge Polypedilum vanderplanki.</title>
        <authorList>
            <person name="Yoshida Y."/>
            <person name="Kikawada T."/>
            <person name="Gusev O."/>
        </authorList>
    </citation>
    <scope>NUCLEOTIDE SEQUENCE</scope>
    <source>
        <strain evidence="5">NIAS01</strain>
        <tissue evidence="5">Whole body or cell culture</tissue>
    </source>
</reference>
<evidence type="ECO:0000313" key="6">
    <source>
        <dbReference type="Proteomes" id="UP001107558"/>
    </source>
</evidence>
<name>A0A9J6BGQ9_POLVA</name>
<organism evidence="5 6">
    <name type="scientific">Polypedilum vanderplanki</name>
    <name type="common">Sleeping chironomid midge</name>
    <dbReference type="NCBI Taxonomy" id="319348"/>
    <lineage>
        <taxon>Eukaryota</taxon>
        <taxon>Metazoa</taxon>
        <taxon>Ecdysozoa</taxon>
        <taxon>Arthropoda</taxon>
        <taxon>Hexapoda</taxon>
        <taxon>Insecta</taxon>
        <taxon>Pterygota</taxon>
        <taxon>Neoptera</taxon>
        <taxon>Endopterygota</taxon>
        <taxon>Diptera</taxon>
        <taxon>Nematocera</taxon>
        <taxon>Chironomoidea</taxon>
        <taxon>Chironomidae</taxon>
        <taxon>Chironominae</taxon>
        <taxon>Polypedilum</taxon>
        <taxon>Polypedilum</taxon>
    </lineage>
</organism>
<dbReference type="OrthoDB" id="676979at2759"/>
<accession>A0A9J6BGQ9</accession>
<proteinExistence type="predicted"/>
<sequence length="296" mass="34094">MKFLFIFFAIFQLSNAVTIDCNYHKDGDWWAVTLKYYCEVTNDLNINSKDMTDIDGVNGELPSGITLDDIQGVNMENLTTFYFPKGLEKIFKNLLMIDINYGRLKEIHQNDFSPFPQLKSLELFENDIEVLEDDLFKFNPNLEMIWLSSNKIFHVSPTAFAAIKNLRYISFDSNPCASQYVQNNATAAKIIVENAIKNCVDQKELEVKFPSLIKTIKSIEKALVILDEKIENKSLNRIVFERKVDENSNNLGLICFMIGGFLFLGVIIGIMWMKFKEILITDSVRVKFNNSNEIQM</sequence>
<dbReference type="AlphaFoldDB" id="A0A9J6BGQ9"/>
<keyword evidence="1" id="KW-0433">Leucine-rich repeat</keyword>